<reference evidence="2" key="1">
    <citation type="submission" date="2014-05" db="EMBL/GenBank/DDBJ databases">
        <title>The genome and life-stage specific transcriptomes of Globodera pallida elucidate key aspects of plant parasitism by a cyst nematode.</title>
        <authorList>
            <person name="Cotton J.A."/>
            <person name="Lilley C.J."/>
            <person name="Jones L.M."/>
            <person name="Kikuchi T."/>
            <person name="Reid A.J."/>
            <person name="Thorpe P."/>
            <person name="Tsai I.J."/>
            <person name="Beasley H."/>
            <person name="Blok V."/>
            <person name="Cock P.J.A."/>
            <person name="Van den Akker S.E."/>
            <person name="Holroyd N."/>
            <person name="Hunt M."/>
            <person name="Mantelin S."/>
            <person name="Naghra H."/>
            <person name="Pain A."/>
            <person name="Palomares-Rius J.E."/>
            <person name="Zarowiecki M."/>
            <person name="Berriman M."/>
            <person name="Jones J.T."/>
            <person name="Urwin P.E."/>
        </authorList>
    </citation>
    <scope>NUCLEOTIDE SEQUENCE [LARGE SCALE GENOMIC DNA]</scope>
    <source>
        <strain evidence="2">Lindley</strain>
    </source>
</reference>
<evidence type="ECO:0000256" key="1">
    <source>
        <dbReference type="SAM" id="SignalP"/>
    </source>
</evidence>
<organism evidence="2 3">
    <name type="scientific">Globodera pallida</name>
    <name type="common">Potato cyst nematode worm</name>
    <name type="synonym">Heterodera pallida</name>
    <dbReference type="NCBI Taxonomy" id="36090"/>
    <lineage>
        <taxon>Eukaryota</taxon>
        <taxon>Metazoa</taxon>
        <taxon>Ecdysozoa</taxon>
        <taxon>Nematoda</taxon>
        <taxon>Chromadorea</taxon>
        <taxon>Rhabditida</taxon>
        <taxon>Tylenchina</taxon>
        <taxon>Tylenchomorpha</taxon>
        <taxon>Tylenchoidea</taxon>
        <taxon>Heteroderidae</taxon>
        <taxon>Heteroderinae</taxon>
        <taxon>Globodera</taxon>
    </lineage>
</organism>
<dbReference type="PANTHER" id="PTHR32015:SF10">
    <property type="entry name" value="LIPASE RELATED"/>
    <property type="match status" value="1"/>
</dbReference>
<evidence type="ECO:0000313" key="2">
    <source>
        <dbReference type="Proteomes" id="UP000050741"/>
    </source>
</evidence>
<dbReference type="AlphaFoldDB" id="A0A183BXE7"/>
<name>A0A183BXE7_GLOPA</name>
<dbReference type="InterPro" id="IPR029058">
    <property type="entry name" value="AB_hydrolase_fold"/>
</dbReference>
<dbReference type="Gene3D" id="3.40.50.1820">
    <property type="entry name" value="alpha/beta hydrolase"/>
    <property type="match status" value="1"/>
</dbReference>
<keyword evidence="1" id="KW-0732">Signal</keyword>
<dbReference type="Pfam" id="PF01674">
    <property type="entry name" value="Lipase_2"/>
    <property type="match status" value="1"/>
</dbReference>
<dbReference type="GO" id="GO:0016298">
    <property type="term" value="F:lipase activity"/>
    <property type="evidence" value="ECO:0007669"/>
    <property type="project" value="TreeGrafter"/>
</dbReference>
<dbReference type="PROSITE" id="PS51257">
    <property type="entry name" value="PROKAR_LIPOPROTEIN"/>
    <property type="match status" value="1"/>
</dbReference>
<evidence type="ECO:0000313" key="3">
    <source>
        <dbReference type="WBParaSite" id="GPLIN_000528600"/>
    </source>
</evidence>
<feature type="signal peptide" evidence="1">
    <location>
        <begin position="1"/>
        <end position="25"/>
    </location>
</feature>
<dbReference type="InterPro" id="IPR002918">
    <property type="entry name" value="Lipase_EstA/Esterase_EstB"/>
</dbReference>
<accession>A0A183BXE7</accession>
<dbReference type="GO" id="GO:0016042">
    <property type="term" value="P:lipid catabolic process"/>
    <property type="evidence" value="ECO:0007669"/>
    <property type="project" value="InterPro"/>
</dbReference>
<sequence length="151" mass="16706">MKLAFFVTIWPLAIFFACLSPVSDATISEPFAQFLRNSFGAEEEKKIARRDLGTDGSFGGGKQRTKANKRPVIFVHGLTSLASDVSGIRRLFREKGGYKDGELYATTNGGGLKTVLRDSMKCDHVKKTFLLEASLSNQPAAMIRRRSMNLQ</sequence>
<protein>
    <submittedName>
        <fullName evidence="3">Lipase_GDSL domain-containing protein</fullName>
    </submittedName>
</protein>
<proteinExistence type="predicted"/>
<dbReference type="PANTHER" id="PTHR32015">
    <property type="entry name" value="FASTING INDUCED LIPASE"/>
    <property type="match status" value="1"/>
</dbReference>
<dbReference type="Proteomes" id="UP000050741">
    <property type="component" value="Unassembled WGS sequence"/>
</dbReference>
<dbReference type="WBParaSite" id="GPLIN_000528600">
    <property type="protein sequence ID" value="GPLIN_000528600"/>
    <property type="gene ID" value="GPLIN_000528600"/>
</dbReference>
<keyword evidence="2" id="KW-1185">Reference proteome</keyword>
<reference evidence="3" key="2">
    <citation type="submission" date="2016-06" db="UniProtKB">
        <authorList>
            <consortium name="WormBaseParasite"/>
        </authorList>
    </citation>
    <scope>IDENTIFICATION</scope>
</reference>
<feature type="chain" id="PRO_5008146748" evidence="1">
    <location>
        <begin position="26"/>
        <end position="151"/>
    </location>
</feature>